<protein>
    <submittedName>
        <fullName evidence="2">Uncharacterized protein</fullName>
    </submittedName>
</protein>
<evidence type="ECO:0000256" key="1">
    <source>
        <dbReference type="SAM" id="MobiDB-lite"/>
    </source>
</evidence>
<dbReference type="Proteomes" id="UP001152622">
    <property type="component" value="Chromosome 12"/>
</dbReference>
<dbReference type="EMBL" id="JAINUF010000012">
    <property type="protein sequence ID" value="KAJ8345613.1"/>
    <property type="molecule type" value="Genomic_DNA"/>
</dbReference>
<evidence type="ECO:0000313" key="3">
    <source>
        <dbReference type="Proteomes" id="UP001152622"/>
    </source>
</evidence>
<evidence type="ECO:0000313" key="2">
    <source>
        <dbReference type="EMBL" id="KAJ8345613.1"/>
    </source>
</evidence>
<name>A0A9Q1IN00_SYNKA</name>
<comment type="caution">
    <text evidence="2">The sequence shown here is derived from an EMBL/GenBank/DDBJ whole genome shotgun (WGS) entry which is preliminary data.</text>
</comment>
<accession>A0A9Q1IN00</accession>
<dbReference type="AlphaFoldDB" id="A0A9Q1IN00"/>
<organism evidence="2 3">
    <name type="scientific">Synaphobranchus kaupii</name>
    <name type="common">Kaup's arrowtooth eel</name>
    <dbReference type="NCBI Taxonomy" id="118154"/>
    <lineage>
        <taxon>Eukaryota</taxon>
        <taxon>Metazoa</taxon>
        <taxon>Chordata</taxon>
        <taxon>Craniata</taxon>
        <taxon>Vertebrata</taxon>
        <taxon>Euteleostomi</taxon>
        <taxon>Actinopterygii</taxon>
        <taxon>Neopterygii</taxon>
        <taxon>Teleostei</taxon>
        <taxon>Anguilliformes</taxon>
        <taxon>Synaphobranchidae</taxon>
        <taxon>Synaphobranchus</taxon>
    </lineage>
</organism>
<gene>
    <name evidence="2" type="ORF">SKAU_G00298060</name>
</gene>
<sequence length="122" mass="13155">MASGGSRKGAGVANARRAASPLHSIPPFPRLPRRSRYPLPPPPMRLEGSLASVSVAPGAHCQTLSQSFPSATQSRQASDPVTAPHSVLLASTPARRRYRALRITTKNTSKRNKITAEYSEFH</sequence>
<keyword evidence="3" id="KW-1185">Reference proteome</keyword>
<proteinExistence type="predicted"/>
<reference evidence="2" key="1">
    <citation type="journal article" date="2023" name="Science">
        <title>Genome structures resolve the early diversification of teleost fishes.</title>
        <authorList>
            <person name="Parey E."/>
            <person name="Louis A."/>
            <person name="Montfort J."/>
            <person name="Bouchez O."/>
            <person name="Roques C."/>
            <person name="Iampietro C."/>
            <person name="Lluch J."/>
            <person name="Castinel A."/>
            <person name="Donnadieu C."/>
            <person name="Desvignes T."/>
            <person name="Floi Bucao C."/>
            <person name="Jouanno E."/>
            <person name="Wen M."/>
            <person name="Mejri S."/>
            <person name="Dirks R."/>
            <person name="Jansen H."/>
            <person name="Henkel C."/>
            <person name="Chen W.J."/>
            <person name="Zahm M."/>
            <person name="Cabau C."/>
            <person name="Klopp C."/>
            <person name="Thompson A.W."/>
            <person name="Robinson-Rechavi M."/>
            <person name="Braasch I."/>
            <person name="Lecointre G."/>
            <person name="Bobe J."/>
            <person name="Postlethwait J.H."/>
            <person name="Berthelot C."/>
            <person name="Roest Crollius H."/>
            <person name="Guiguen Y."/>
        </authorList>
    </citation>
    <scope>NUCLEOTIDE SEQUENCE</scope>
    <source>
        <strain evidence="2">WJC10195</strain>
    </source>
</reference>
<feature type="region of interest" description="Disordered" evidence="1">
    <location>
        <begin position="1"/>
        <end position="44"/>
    </location>
</feature>